<reference evidence="1 2" key="1">
    <citation type="submission" date="2018-06" db="EMBL/GenBank/DDBJ databases">
        <title>Genomic Encyclopedia of Archaeal and Bacterial Type Strains, Phase II (KMG-II): from individual species to whole genera.</title>
        <authorList>
            <person name="Goeker M."/>
        </authorList>
    </citation>
    <scope>NUCLEOTIDE SEQUENCE [LARGE SCALE GENOMIC DNA]</scope>
    <source>
        <strain evidence="1 2">DSM 27372</strain>
    </source>
</reference>
<name>A0A318U7V8_9SPHI</name>
<organism evidence="1 2">
    <name type="scientific">Pedobacter nutrimenti</name>
    <dbReference type="NCBI Taxonomy" id="1241337"/>
    <lineage>
        <taxon>Bacteria</taxon>
        <taxon>Pseudomonadati</taxon>
        <taxon>Bacteroidota</taxon>
        <taxon>Sphingobacteriia</taxon>
        <taxon>Sphingobacteriales</taxon>
        <taxon>Sphingobacteriaceae</taxon>
        <taxon>Pedobacter</taxon>
    </lineage>
</organism>
<dbReference type="RefSeq" id="WP_170123388.1">
    <property type="nucleotide sequence ID" value="NZ_QKLU01000009.1"/>
</dbReference>
<dbReference type="AlphaFoldDB" id="A0A318U7V8"/>
<sequence length="49" mass="5260">MKRKINVIFFLLAIFLLSGCAVFKPGCGCPKVSALPLGGYKTTKTILNS</sequence>
<protein>
    <recommendedName>
        <fullName evidence="3">Lipoprotein</fullName>
    </recommendedName>
</protein>
<dbReference type="PROSITE" id="PS51257">
    <property type="entry name" value="PROKAR_LIPOPROTEIN"/>
    <property type="match status" value="1"/>
</dbReference>
<comment type="caution">
    <text evidence="1">The sequence shown here is derived from an EMBL/GenBank/DDBJ whole genome shotgun (WGS) entry which is preliminary data.</text>
</comment>
<proteinExistence type="predicted"/>
<dbReference type="EMBL" id="QKLU01000009">
    <property type="protein sequence ID" value="PYF70104.1"/>
    <property type="molecule type" value="Genomic_DNA"/>
</dbReference>
<keyword evidence="2" id="KW-1185">Reference proteome</keyword>
<accession>A0A318U7V8</accession>
<evidence type="ECO:0000313" key="1">
    <source>
        <dbReference type="EMBL" id="PYF70104.1"/>
    </source>
</evidence>
<evidence type="ECO:0008006" key="3">
    <source>
        <dbReference type="Google" id="ProtNLM"/>
    </source>
</evidence>
<evidence type="ECO:0000313" key="2">
    <source>
        <dbReference type="Proteomes" id="UP000248198"/>
    </source>
</evidence>
<gene>
    <name evidence="1" type="ORF">B0O44_109201</name>
</gene>
<dbReference type="Proteomes" id="UP000248198">
    <property type="component" value="Unassembled WGS sequence"/>
</dbReference>